<reference evidence="8 10" key="1">
    <citation type="submission" date="2016-10" db="EMBL/GenBank/DDBJ databases">
        <authorList>
            <person name="Varghese N."/>
            <person name="Submissions S."/>
        </authorList>
    </citation>
    <scope>NUCLEOTIDE SEQUENCE [LARGE SCALE GENOMIC DNA]</scope>
    <source>
        <strain evidence="8 10">GMCC 1.11211</strain>
    </source>
</reference>
<gene>
    <name evidence="9" type="ORF">E3O11_02830</name>
    <name evidence="8" type="ORF">SAMN05216274_10765</name>
</gene>
<dbReference type="Proteomes" id="UP000199681">
    <property type="component" value="Unassembled WGS sequence"/>
</dbReference>
<dbReference type="STRING" id="995038.SAMN05216274_10765"/>
<comment type="similarity">
    <text evidence="2">Belongs to the EamA transporter family.</text>
</comment>
<evidence type="ECO:0000313" key="8">
    <source>
        <dbReference type="EMBL" id="SFH52443.1"/>
    </source>
</evidence>
<dbReference type="GO" id="GO:0016020">
    <property type="term" value="C:membrane"/>
    <property type="evidence" value="ECO:0007669"/>
    <property type="project" value="UniProtKB-SubCell"/>
</dbReference>
<feature type="transmembrane region" description="Helical" evidence="6">
    <location>
        <begin position="233"/>
        <end position="256"/>
    </location>
</feature>
<dbReference type="EMBL" id="FOPW01000007">
    <property type="protein sequence ID" value="SFH52443.1"/>
    <property type="molecule type" value="Genomic_DNA"/>
</dbReference>
<evidence type="ECO:0000256" key="1">
    <source>
        <dbReference type="ARBA" id="ARBA00004141"/>
    </source>
</evidence>
<feature type="transmembrane region" description="Helical" evidence="6">
    <location>
        <begin position="207"/>
        <end position="226"/>
    </location>
</feature>
<evidence type="ECO:0000256" key="6">
    <source>
        <dbReference type="SAM" id="Phobius"/>
    </source>
</evidence>
<evidence type="ECO:0000256" key="3">
    <source>
        <dbReference type="ARBA" id="ARBA00022692"/>
    </source>
</evidence>
<evidence type="ECO:0000259" key="7">
    <source>
        <dbReference type="Pfam" id="PF00892"/>
    </source>
</evidence>
<feature type="transmembrane region" description="Helical" evidence="6">
    <location>
        <begin position="262"/>
        <end position="282"/>
    </location>
</feature>
<dbReference type="InterPro" id="IPR000620">
    <property type="entry name" value="EamA_dom"/>
</dbReference>
<dbReference type="Pfam" id="PF00892">
    <property type="entry name" value="EamA"/>
    <property type="match status" value="2"/>
</dbReference>
<feature type="transmembrane region" description="Helical" evidence="6">
    <location>
        <begin position="120"/>
        <end position="138"/>
    </location>
</feature>
<dbReference type="SUPFAM" id="SSF103481">
    <property type="entry name" value="Multidrug resistance efflux transporter EmrE"/>
    <property type="match status" value="2"/>
</dbReference>
<dbReference type="EMBL" id="SOFE01000004">
    <property type="protein sequence ID" value="TFB88026.1"/>
    <property type="molecule type" value="Genomic_DNA"/>
</dbReference>
<dbReference type="InterPro" id="IPR050638">
    <property type="entry name" value="AA-Vitamin_Transporters"/>
</dbReference>
<organism evidence="9 11">
    <name type="scientific">Cryobacterium levicorallinum</name>
    <dbReference type="NCBI Taxonomy" id="995038"/>
    <lineage>
        <taxon>Bacteria</taxon>
        <taxon>Bacillati</taxon>
        <taxon>Actinomycetota</taxon>
        <taxon>Actinomycetes</taxon>
        <taxon>Micrococcales</taxon>
        <taxon>Microbacteriaceae</taxon>
        <taxon>Cryobacterium</taxon>
    </lineage>
</organism>
<dbReference type="RefSeq" id="WP_092449569.1">
    <property type="nucleotide sequence ID" value="NZ_BKAC01000006.1"/>
</dbReference>
<sequence length="361" mass="37478">MLSNRSLLLATTALAPILWGTTYLTTTMFLPADRPLLAAFLRAFPAGLLLLILCRRLPHGDWWWKSWVLGVLNIGAFFALLFIAAYRLPGGVAAIVGGLQPLVVAVLASRVMHERLTGRVLAGGAAGAFGVSLIVLQAQARLDAIGILAAFGGTLCMASGIVLSKKWGQPAPLLATTSWQLIAGGLSLLPVLLLLEGLPTTPLTAPNLLGYAYLSVVGTAFAYVAWFHGIARLAASTIAFLGLLSPVVAILLGWAIAGEHLAPIQIAGIVIVLGSISAAIVARAPKPAGLPRNLRGRGVKRGSSFLRPADLGAGRESGGIPREPVDNAGIDAGGSGERRLRFLEPVNGAVDGGLDDVSTQH</sequence>
<evidence type="ECO:0000313" key="9">
    <source>
        <dbReference type="EMBL" id="TFB88026.1"/>
    </source>
</evidence>
<proteinExistence type="inferred from homology"/>
<keyword evidence="4 6" id="KW-1133">Transmembrane helix</keyword>
<dbReference type="AlphaFoldDB" id="A0A1I3AQZ3"/>
<dbReference type="InterPro" id="IPR037185">
    <property type="entry name" value="EmrE-like"/>
</dbReference>
<feature type="transmembrane region" description="Helical" evidence="6">
    <location>
        <begin position="36"/>
        <end position="54"/>
    </location>
</feature>
<reference evidence="9 11" key="2">
    <citation type="submission" date="2019-03" db="EMBL/GenBank/DDBJ databases">
        <title>Genomics of glacier-inhabiting Cryobacterium strains.</title>
        <authorList>
            <person name="Liu Q."/>
            <person name="Xin Y.-H."/>
        </authorList>
    </citation>
    <scope>NUCLEOTIDE SEQUENCE [LARGE SCALE GENOMIC DNA]</scope>
    <source>
        <strain evidence="9 11">Hh34</strain>
    </source>
</reference>
<keyword evidence="5 6" id="KW-0472">Membrane</keyword>
<feature type="transmembrane region" description="Helical" evidence="6">
    <location>
        <begin position="66"/>
        <end position="85"/>
    </location>
</feature>
<comment type="subcellular location">
    <subcellularLocation>
        <location evidence="1">Membrane</location>
        <topology evidence="1">Multi-pass membrane protein</topology>
    </subcellularLocation>
</comment>
<feature type="domain" description="EamA" evidence="7">
    <location>
        <begin position="145"/>
        <end position="277"/>
    </location>
</feature>
<comment type="caution">
    <text evidence="9">The sequence shown here is derived from an EMBL/GenBank/DDBJ whole genome shotgun (WGS) entry which is preliminary data.</text>
</comment>
<feature type="transmembrane region" description="Helical" evidence="6">
    <location>
        <begin position="91"/>
        <end position="108"/>
    </location>
</feature>
<name>A0A1I3AQZ3_9MICO</name>
<dbReference type="PANTHER" id="PTHR32322:SF2">
    <property type="entry name" value="EAMA DOMAIN-CONTAINING PROTEIN"/>
    <property type="match status" value="1"/>
</dbReference>
<evidence type="ECO:0000313" key="10">
    <source>
        <dbReference type="Proteomes" id="UP000199681"/>
    </source>
</evidence>
<evidence type="ECO:0000256" key="2">
    <source>
        <dbReference type="ARBA" id="ARBA00007362"/>
    </source>
</evidence>
<dbReference type="PANTHER" id="PTHR32322">
    <property type="entry name" value="INNER MEMBRANE TRANSPORTER"/>
    <property type="match status" value="1"/>
</dbReference>
<evidence type="ECO:0000256" key="5">
    <source>
        <dbReference type="ARBA" id="ARBA00023136"/>
    </source>
</evidence>
<feature type="domain" description="EamA" evidence="7">
    <location>
        <begin position="13"/>
        <end position="135"/>
    </location>
</feature>
<keyword evidence="10" id="KW-1185">Reference proteome</keyword>
<dbReference type="Proteomes" id="UP000297963">
    <property type="component" value="Unassembled WGS sequence"/>
</dbReference>
<evidence type="ECO:0000313" key="11">
    <source>
        <dbReference type="Proteomes" id="UP000297963"/>
    </source>
</evidence>
<protein>
    <submittedName>
        <fullName evidence="9">EamA family transporter</fullName>
    </submittedName>
    <submittedName>
        <fullName evidence="8">Probable blue pigment (Indigoidine) exporter</fullName>
    </submittedName>
</protein>
<keyword evidence="3 6" id="KW-0812">Transmembrane</keyword>
<feature type="transmembrane region" description="Helical" evidence="6">
    <location>
        <begin position="144"/>
        <end position="164"/>
    </location>
</feature>
<accession>A0A1I3AQZ3</accession>
<evidence type="ECO:0000256" key="4">
    <source>
        <dbReference type="ARBA" id="ARBA00022989"/>
    </source>
</evidence>
<feature type="transmembrane region" description="Helical" evidence="6">
    <location>
        <begin position="171"/>
        <end position="195"/>
    </location>
</feature>